<dbReference type="InterPro" id="IPR027387">
    <property type="entry name" value="Cytb/b6-like_sf"/>
</dbReference>
<keyword evidence="14" id="KW-0830">Ubiquinone</keyword>
<dbReference type="FunFam" id="1.20.810.10:FF:000002">
    <property type="entry name" value="Cytochrome b"/>
    <property type="match status" value="1"/>
</dbReference>
<feature type="binding site" description="axial binding residue" evidence="19">
    <location>
        <position position="88"/>
    </location>
    <ligand>
        <name>heme b</name>
        <dbReference type="ChEBI" id="CHEBI:60344"/>
        <label>b562</label>
    </ligand>
    <ligandPart>
        <name>Fe</name>
        <dbReference type="ChEBI" id="CHEBI:18248"/>
    </ligandPart>
</feature>
<keyword evidence="16 20" id="KW-0472">Membrane</keyword>
<feature type="binding site" description="axial binding residue" evidence="19">
    <location>
        <position position="201"/>
    </location>
    <ligand>
        <name>heme b</name>
        <dbReference type="ChEBI" id="CHEBI:60344"/>
        <label>b566</label>
    </ligand>
    <ligandPart>
        <name>Fe</name>
        <dbReference type="ChEBI" id="CHEBI:18248"/>
    </ligandPart>
</feature>
<name>A0A343VN53_ECTOB</name>
<dbReference type="InterPro" id="IPR016174">
    <property type="entry name" value="Di-haem_cyt_TM"/>
</dbReference>
<dbReference type="EMBL" id="MF417804">
    <property type="protein sequence ID" value="AVM80875.1"/>
    <property type="molecule type" value="Genomic_DNA"/>
</dbReference>
<reference evidence="23" key="2">
    <citation type="journal article" date="2018" name="Int. J. Biol. Macromol.">
        <title>Complete mitochondrial genome of the tea looper caterpillar, Ectropis obliqua (Lepidoptera: Geometridae) with a phylogenetic analysis of Geometridae.</title>
        <authorList>
            <person name="Qian L."/>
            <person name="Xiaoxi W."/>
            <person name="Xuexin C."/>
            <person name="Baoyu H."/>
        </authorList>
    </citation>
    <scope>NUCLEOTIDE SEQUENCE</scope>
</reference>
<dbReference type="GO" id="GO:0006122">
    <property type="term" value="P:mitochondrial electron transport, ubiquinol to cytochrome c"/>
    <property type="evidence" value="ECO:0007669"/>
    <property type="project" value="TreeGrafter"/>
</dbReference>
<keyword evidence="12 20" id="KW-1133">Transmembrane helix</keyword>
<comment type="cofactor">
    <cofactor evidence="20">
        <name>heme b</name>
        <dbReference type="ChEBI" id="CHEBI:60344"/>
    </cofactor>
    <text evidence="20">Binds 2 heme groups non-covalently.</text>
</comment>
<keyword evidence="10" id="KW-0999">Mitochondrion inner membrane</keyword>
<protein>
    <recommendedName>
        <fullName evidence="4 20">Cytochrome b</fullName>
    </recommendedName>
</protein>
<comment type="similarity">
    <text evidence="17 20">Belongs to the cytochrome b family.</text>
</comment>
<keyword evidence="5 20" id="KW-0813">Transport</keyword>
<evidence type="ECO:0000256" key="13">
    <source>
        <dbReference type="ARBA" id="ARBA00023004"/>
    </source>
</evidence>
<dbReference type="InterPro" id="IPR005797">
    <property type="entry name" value="Cyt_b/b6_N"/>
</dbReference>
<keyword evidence="13 19" id="KW-0408">Iron</keyword>
<dbReference type="CDD" id="cd00284">
    <property type="entry name" value="Cytochrome_b_N"/>
    <property type="match status" value="1"/>
</dbReference>
<evidence type="ECO:0000256" key="4">
    <source>
        <dbReference type="ARBA" id="ARBA00013531"/>
    </source>
</evidence>
<feature type="transmembrane region" description="Helical" evidence="20">
    <location>
        <begin position="225"/>
        <end position="250"/>
    </location>
</feature>
<keyword evidence="15 20" id="KW-0496">Mitochondrion</keyword>
<feature type="transmembrane region" description="Helical" evidence="20">
    <location>
        <begin position="35"/>
        <end position="61"/>
    </location>
</feature>
<dbReference type="Pfam" id="PF00033">
    <property type="entry name" value="Cytochrome_B"/>
    <property type="match status" value="1"/>
</dbReference>
<dbReference type="SUPFAM" id="SSF81342">
    <property type="entry name" value="Transmembrane di-heme cytochromes"/>
    <property type="match status" value="1"/>
</dbReference>
<dbReference type="InterPro" id="IPR030689">
    <property type="entry name" value="Cytochrome_b"/>
</dbReference>
<evidence type="ECO:0000256" key="5">
    <source>
        <dbReference type="ARBA" id="ARBA00022448"/>
    </source>
</evidence>
<feature type="domain" description="Cytochrome b/b6 C-terminal region profile" evidence="22">
    <location>
        <begin position="215"/>
        <end position="383"/>
    </location>
</feature>
<comment type="subcellular location">
    <subcellularLocation>
        <location evidence="2">Mitochondrion inner membrane</location>
        <topology evidence="2">Multi-pass membrane protein</topology>
    </subcellularLocation>
</comment>
<accession>A0A343VN53</accession>
<feature type="transmembrane region" description="Helical" evidence="20">
    <location>
        <begin position="116"/>
        <end position="138"/>
    </location>
</feature>
<feature type="transmembrane region" description="Helical" evidence="20">
    <location>
        <begin position="323"/>
        <end position="345"/>
    </location>
</feature>
<feature type="transmembrane region" description="Helical" evidence="20">
    <location>
        <begin position="351"/>
        <end position="369"/>
    </location>
</feature>
<evidence type="ECO:0000313" key="23">
    <source>
        <dbReference type="EMBL" id="AVM80875.1"/>
    </source>
</evidence>
<evidence type="ECO:0000259" key="21">
    <source>
        <dbReference type="PROSITE" id="PS51002"/>
    </source>
</evidence>
<dbReference type="PROSITE" id="PS51003">
    <property type="entry name" value="CYTB_CTER"/>
    <property type="match status" value="1"/>
</dbReference>
<dbReference type="GO" id="GO:0008121">
    <property type="term" value="F:quinol-cytochrome-c reductase activity"/>
    <property type="evidence" value="ECO:0007669"/>
    <property type="project" value="InterPro"/>
</dbReference>
<dbReference type="InterPro" id="IPR005798">
    <property type="entry name" value="Cyt_b/b6_C"/>
</dbReference>
<keyword evidence="8 20" id="KW-0812">Transmembrane</keyword>
<feature type="binding site" description="axial binding residue" evidence="19">
    <location>
        <position position="187"/>
    </location>
    <ligand>
        <name>heme b</name>
        <dbReference type="ChEBI" id="CHEBI:60344"/>
        <label>b562</label>
    </ligand>
    <ligandPart>
        <name>Fe</name>
        <dbReference type="ChEBI" id="CHEBI:18248"/>
    </ligandPart>
</feature>
<comment type="function">
    <text evidence="1 20">Component of the ubiquinol-cytochrome c reductase complex (complex III or cytochrome b-c1 complex) that is part of the mitochondrial respiratory chain. The b-c1 complex mediates electron transfer from ubiquinol to cytochrome c. Contributes to the generation of a proton gradient across the mitochondrial membrane that is then used for ATP synthesis.</text>
</comment>
<sequence>MMNNNFSSLRKNHPIIKIINGSLIDLPTPSNISSWWNFGSLLALCLIIQIITGLFLTMYYTANIELAFYSVNYICRNVNYGWLIRTLHANGASFFFICVYLHIGRGIYYESFNLKYTWMVGVIILFLLMATAFMGYVLPWGQMSFWGATVITNLLSAIPYLGTMLVNWIWGGFAVDNATLTRFYTFHFLLPFIVLMMTMIHLLFLHQTGSNNPLGLNSNLDKIPFHPFFTFKDLIGFVTLMMLLIMLTLINPNMLGDPDNFIPANPLVTPVHIQPEWYFLFAYAILRSIPNKLGGVIALVMSILILIILPFTSNKKIQGIQFYPINQILFWFFVVMVILLTWIGARPVEDPYIITGQILTFLYFSYFIINPILSKYWDDLLYN</sequence>
<dbReference type="GO" id="GO:0005743">
    <property type="term" value="C:mitochondrial inner membrane"/>
    <property type="evidence" value="ECO:0007669"/>
    <property type="project" value="UniProtKB-SubCell"/>
</dbReference>
<gene>
    <name evidence="23" type="primary">CYTB</name>
</gene>
<dbReference type="PANTHER" id="PTHR19271:SF16">
    <property type="entry name" value="CYTOCHROME B"/>
    <property type="match status" value="1"/>
</dbReference>
<evidence type="ECO:0000256" key="9">
    <source>
        <dbReference type="ARBA" id="ARBA00022723"/>
    </source>
</evidence>
<evidence type="ECO:0000256" key="16">
    <source>
        <dbReference type="ARBA" id="ARBA00023136"/>
    </source>
</evidence>
<evidence type="ECO:0000259" key="22">
    <source>
        <dbReference type="PROSITE" id="PS51003"/>
    </source>
</evidence>
<dbReference type="PROSITE" id="PS51002">
    <property type="entry name" value="CYTB_NTER"/>
    <property type="match status" value="1"/>
</dbReference>
<organism evidence="23">
    <name type="scientific">Ectropis obliqua</name>
    <name type="common">Tea geometrid moth</name>
    <dbReference type="NCBI Taxonomy" id="248899"/>
    <lineage>
        <taxon>Eukaryota</taxon>
        <taxon>Metazoa</taxon>
        <taxon>Ecdysozoa</taxon>
        <taxon>Arthropoda</taxon>
        <taxon>Hexapoda</taxon>
        <taxon>Insecta</taxon>
        <taxon>Pterygota</taxon>
        <taxon>Neoptera</taxon>
        <taxon>Endopterygota</taxon>
        <taxon>Lepidoptera</taxon>
        <taxon>Glossata</taxon>
        <taxon>Ditrysia</taxon>
        <taxon>Geometroidea</taxon>
        <taxon>Geometridae</taxon>
        <taxon>Ennominae</taxon>
        <taxon>Ectropis</taxon>
    </lineage>
</organism>
<evidence type="ECO:0000256" key="19">
    <source>
        <dbReference type="PIRSR" id="PIRSR038885-2"/>
    </source>
</evidence>
<dbReference type="InterPro" id="IPR036150">
    <property type="entry name" value="Cyt_b/b6_C_sf"/>
</dbReference>
<evidence type="ECO:0000256" key="10">
    <source>
        <dbReference type="ARBA" id="ARBA00022792"/>
    </source>
</evidence>
<evidence type="ECO:0000256" key="15">
    <source>
        <dbReference type="ARBA" id="ARBA00023128"/>
    </source>
</evidence>
<proteinExistence type="inferred from homology"/>
<dbReference type="AlphaFoldDB" id="A0A343VN53"/>
<evidence type="ECO:0000256" key="20">
    <source>
        <dbReference type="RuleBase" id="RU362117"/>
    </source>
</evidence>
<dbReference type="Gene3D" id="1.20.810.10">
    <property type="entry name" value="Cytochrome Bc1 Complex, Chain C"/>
    <property type="match status" value="1"/>
</dbReference>
<feature type="transmembrane region" description="Helical" evidence="20">
    <location>
        <begin position="183"/>
        <end position="204"/>
    </location>
</feature>
<dbReference type="Pfam" id="PF00032">
    <property type="entry name" value="Cytochrom_B_C"/>
    <property type="match status" value="1"/>
</dbReference>
<feature type="transmembrane region" description="Helical" evidence="20">
    <location>
        <begin position="82"/>
        <end position="104"/>
    </location>
</feature>
<dbReference type="GO" id="GO:0045275">
    <property type="term" value="C:respiratory chain complex III"/>
    <property type="evidence" value="ECO:0007669"/>
    <property type="project" value="InterPro"/>
</dbReference>
<dbReference type="InterPro" id="IPR048260">
    <property type="entry name" value="Cytochrome_b_C_euk/bac"/>
</dbReference>
<evidence type="ECO:0000256" key="1">
    <source>
        <dbReference type="ARBA" id="ARBA00002566"/>
    </source>
</evidence>
<geneLocation type="mitochondrion" evidence="23"/>
<evidence type="ECO:0000256" key="7">
    <source>
        <dbReference type="ARBA" id="ARBA00022660"/>
    </source>
</evidence>
<evidence type="ECO:0000256" key="2">
    <source>
        <dbReference type="ARBA" id="ARBA00004448"/>
    </source>
</evidence>
<comment type="subunit">
    <text evidence="3">The main subunits of complex b-c1 are: cytochrome b, cytochrome c1 and the Rieske protein.</text>
</comment>
<evidence type="ECO:0000256" key="8">
    <source>
        <dbReference type="ARBA" id="ARBA00022692"/>
    </source>
</evidence>
<keyword evidence="6 19" id="KW-0349">Heme</keyword>
<feature type="transmembrane region" description="Helical" evidence="20">
    <location>
        <begin position="293"/>
        <end position="311"/>
    </location>
</feature>
<feature type="binding site" evidence="18">
    <location>
        <position position="206"/>
    </location>
    <ligand>
        <name>a ubiquinone</name>
        <dbReference type="ChEBI" id="CHEBI:16389"/>
    </ligand>
</feature>
<dbReference type="InterPro" id="IPR048259">
    <property type="entry name" value="Cytochrome_b_N_euk/bac"/>
</dbReference>
<keyword evidence="9 19" id="KW-0479">Metal-binding</keyword>
<feature type="domain" description="Cytochrome b/b6 N-terminal region profile" evidence="21">
    <location>
        <begin position="6"/>
        <end position="214"/>
    </location>
</feature>
<evidence type="ECO:0000256" key="6">
    <source>
        <dbReference type="ARBA" id="ARBA00022617"/>
    </source>
</evidence>
<dbReference type="PIRSF" id="PIRSF038885">
    <property type="entry name" value="COB"/>
    <property type="match status" value="1"/>
</dbReference>
<feature type="transmembrane region" description="Helical" evidence="20">
    <location>
        <begin position="150"/>
        <end position="171"/>
    </location>
</feature>
<feature type="binding site" description="axial binding residue" evidence="19">
    <location>
        <position position="102"/>
    </location>
    <ligand>
        <name>heme b</name>
        <dbReference type="ChEBI" id="CHEBI:60344"/>
        <label>b566</label>
    </ligand>
    <ligandPart>
        <name>Fe</name>
        <dbReference type="ChEBI" id="CHEBI:18248"/>
    </ligandPart>
</feature>
<evidence type="ECO:0000256" key="12">
    <source>
        <dbReference type="ARBA" id="ARBA00022989"/>
    </source>
</evidence>
<dbReference type="PANTHER" id="PTHR19271">
    <property type="entry name" value="CYTOCHROME B"/>
    <property type="match status" value="1"/>
</dbReference>
<dbReference type="GO" id="GO:0016491">
    <property type="term" value="F:oxidoreductase activity"/>
    <property type="evidence" value="ECO:0007669"/>
    <property type="project" value="UniProtKB-UniRule"/>
</dbReference>
<comment type="cofactor">
    <cofactor evidence="19">
        <name>heme</name>
        <dbReference type="ChEBI" id="CHEBI:30413"/>
    </cofactor>
    <text evidence="19">Binds 2 heme groups non-covalently.</text>
</comment>
<keyword evidence="7 20" id="KW-0679">Respiratory chain</keyword>
<dbReference type="SUPFAM" id="SSF81648">
    <property type="entry name" value="a domain/subunit of cytochrome bc1 complex (Ubiquinol-cytochrome c reductase)"/>
    <property type="match status" value="1"/>
</dbReference>
<evidence type="ECO:0000256" key="18">
    <source>
        <dbReference type="PIRSR" id="PIRSR038885-1"/>
    </source>
</evidence>
<evidence type="ECO:0000256" key="17">
    <source>
        <dbReference type="ARBA" id="ARBA00061233"/>
    </source>
</evidence>
<dbReference type="CDD" id="cd00290">
    <property type="entry name" value="cytochrome_b_C"/>
    <property type="match status" value="1"/>
</dbReference>
<evidence type="ECO:0000256" key="3">
    <source>
        <dbReference type="ARBA" id="ARBA00011649"/>
    </source>
</evidence>
<dbReference type="GO" id="GO:0046872">
    <property type="term" value="F:metal ion binding"/>
    <property type="evidence" value="ECO:0007669"/>
    <property type="project" value="UniProtKB-UniRule"/>
</dbReference>
<evidence type="ECO:0000256" key="14">
    <source>
        <dbReference type="ARBA" id="ARBA00023075"/>
    </source>
</evidence>
<reference evidence="23" key="1">
    <citation type="submission" date="2017-06" db="EMBL/GenBank/DDBJ databases">
        <authorList>
            <person name="Kim H.J."/>
            <person name="Triplett B.A."/>
        </authorList>
    </citation>
    <scope>NUCLEOTIDE SEQUENCE</scope>
</reference>
<evidence type="ECO:0000256" key="11">
    <source>
        <dbReference type="ARBA" id="ARBA00022982"/>
    </source>
</evidence>
<keyword evidence="11 20" id="KW-0249">Electron transport</keyword>